<evidence type="ECO:0000256" key="9">
    <source>
        <dbReference type="ARBA" id="ARBA00022777"/>
    </source>
</evidence>
<dbReference type="GO" id="GO:0009245">
    <property type="term" value="P:lipid A biosynthetic process"/>
    <property type="evidence" value="ECO:0007669"/>
    <property type="project" value="UniProtKB-UniRule"/>
</dbReference>
<feature type="binding site" evidence="13">
    <location>
        <begin position="58"/>
        <end position="65"/>
    </location>
    <ligand>
        <name>ATP</name>
        <dbReference type="ChEBI" id="CHEBI:30616"/>
    </ligand>
</feature>
<dbReference type="OrthoDB" id="9766423at2"/>
<dbReference type="SUPFAM" id="SSF52540">
    <property type="entry name" value="P-loop containing nucleoside triphosphate hydrolases"/>
    <property type="match status" value="1"/>
</dbReference>
<dbReference type="PANTHER" id="PTHR42724">
    <property type="entry name" value="TETRAACYLDISACCHARIDE 4'-KINASE"/>
    <property type="match status" value="1"/>
</dbReference>
<evidence type="ECO:0000256" key="12">
    <source>
        <dbReference type="ARBA" id="ARBA00029757"/>
    </source>
</evidence>
<dbReference type="EMBL" id="QKRX01000011">
    <property type="protein sequence ID" value="RAU17254.1"/>
    <property type="molecule type" value="Genomic_DNA"/>
</dbReference>
<evidence type="ECO:0000256" key="6">
    <source>
        <dbReference type="ARBA" id="ARBA00022556"/>
    </source>
</evidence>
<keyword evidence="8 13" id="KW-0547">Nucleotide-binding</keyword>
<dbReference type="GO" id="GO:0005524">
    <property type="term" value="F:ATP binding"/>
    <property type="evidence" value="ECO:0007669"/>
    <property type="project" value="UniProtKB-UniRule"/>
</dbReference>
<comment type="caution">
    <text evidence="14">The sequence shown here is derived from an EMBL/GenBank/DDBJ whole genome shotgun (WGS) entry which is preliminary data.</text>
</comment>
<comment type="function">
    <text evidence="1 13">Transfers the gamma-phosphate of ATP to the 4'-position of a tetraacyldisaccharide 1-phosphate intermediate (termed DS-1-P) to form tetraacyldisaccharide 1,4'-bis-phosphate (lipid IVA).</text>
</comment>
<proteinExistence type="inferred from homology"/>
<sequence length="338" mass="37318">MSGVLERAWYKCSKWLVLFRPLSLFYTAMVKRRRAQWLSGARTVYQAPVPVIIVGNISVGGTGKTPVVLALIELLRERGYCPGVVSRGYGGRAIEYPLLVTSSTPSEQSGDEPLLIASLAGAPVVVDPDRPRAVRALLELTACDVVISDDGLQHYPLGRDIEIAVVDAARGLANGRCLPEGPLREPPERLESVDFVLLNGESALPVWQKAHHFILQPRRIVCLSDAQVLNLSDALVVLKASPVHAIAGIGNPQRFFNTLSALGLEIIPHVFPDHHAFLEQDFEFADDYPMIMTEKDAIKCKEFSLQNAWALGVEACFSEQFLMHFLSRLDRVQKRGKT</sequence>
<dbReference type="Proteomes" id="UP000250744">
    <property type="component" value="Unassembled WGS sequence"/>
</dbReference>
<dbReference type="GO" id="GO:0009029">
    <property type="term" value="F:lipid-A 4'-kinase activity"/>
    <property type="evidence" value="ECO:0007669"/>
    <property type="project" value="UniProtKB-UniRule"/>
</dbReference>
<dbReference type="InterPro" id="IPR027417">
    <property type="entry name" value="P-loop_NTPase"/>
</dbReference>
<evidence type="ECO:0000313" key="15">
    <source>
        <dbReference type="Proteomes" id="UP000250744"/>
    </source>
</evidence>
<organism evidence="14 15">
    <name type="scientific">Nitrincola tibetensis</name>
    <dbReference type="NCBI Taxonomy" id="2219697"/>
    <lineage>
        <taxon>Bacteria</taxon>
        <taxon>Pseudomonadati</taxon>
        <taxon>Pseudomonadota</taxon>
        <taxon>Gammaproteobacteria</taxon>
        <taxon>Oceanospirillales</taxon>
        <taxon>Oceanospirillaceae</taxon>
        <taxon>Nitrincola</taxon>
    </lineage>
</organism>
<name>A0A364NJN7_9GAMM</name>
<protein>
    <recommendedName>
        <fullName evidence="4 13">Tetraacyldisaccharide 4'-kinase</fullName>
        <ecNumber evidence="3 13">2.7.1.130</ecNumber>
    </recommendedName>
    <alternativeName>
        <fullName evidence="12 13">Lipid A 4'-kinase</fullName>
    </alternativeName>
</protein>
<keyword evidence="9 13" id="KW-0418">Kinase</keyword>
<dbReference type="InterPro" id="IPR003758">
    <property type="entry name" value="LpxK"/>
</dbReference>
<gene>
    <name evidence="13" type="primary">lpxK</name>
    <name evidence="14" type="ORF">DN062_13900</name>
</gene>
<keyword evidence="7 13" id="KW-0808">Transferase</keyword>
<evidence type="ECO:0000256" key="11">
    <source>
        <dbReference type="ARBA" id="ARBA00023098"/>
    </source>
</evidence>
<keyword evidence="15" id="KW-1185">Reference proteome</keyword>
<evidence type="ECO:0000256" key="8">
    <source>
        <dbReference type="ARBA" id="ARBA00022741"/>
    </source>
</evidence>
<comment type="catalytic activity">
    <reaction evidence="13">
        <text>a lipid A disaccharide + ATP = a lipid IVA + ADP + H(+)</text>
        <dbReference type="Rhea" id="RHEA:67840"/>
        <dbReference type="ChEBI" id="CHEBI:15378"/>
        <dbReference type="ChEBI" id="CHEBI:30616"/>
        <dbReference type="ChEBI" id="CHEBI:176343"/>
        <dbReference type="ChEBI" id="CHEBI:176425"/>
        <dbReference type="ChEBI" id="CHEBI:456216"/>
        <dbReference type="EC" id="2.7.1.130"/>
    </reaction>
</comment>
<evidence type="ECO:0000256" key="13">
    <source>
        <dbReference type="HAMAP-Rule" id="MF_00409"/>
    </source>
</evidence>
<evidence type="ECO:0000256" key="10">
    <source>
        <dbReference type="ARBA" id="ARBA00022840"/>
    </source>
</evidence>
<evidence type="ECO:0000313" key="14">
    <source>
        <dbReference type="EMBL" id="RAU17254.1"/>
    </source>
</evidence>
<comment type="pathway">
    <text evidence="2 13">Glycolipid biosynthesis; lipid IV(A) biosynthesis; lipid IV(A) from (3R)-3-hydroxytetradecanoyl-[acyl-carrier-protein] and UDP-N-acetyl-alpha-D-glucosamine: step 6/6.</text>
</comment>
<evidence type="ECO:0000256" key="4">
    <source>
        <dbReference type="ARBA" id="ARBA00016436"/>
    </source>
</evidence>
<dbReference type="UniPathway" id="UPA00359">
    <property type="reaction ID" value="UER00482"/>
</dbReference>
<dbReference type="Pfam" id="PF02606">
    <property type="entry name" value="LpxK"/>
    <property type="match status" value="1"/>
</dbReference>
<reference evidence="14 15" key="1">
    <citation type="submission" date="2018-06" db="EMBL/GenBank/DDBJ databases">
        <title>Nitrincola tibetense sp. nov., isolated from Lake XuguoCo on Tibetan Plateau.</title>
        <authorList>
            <person name="Xing P."/>
        </authorList>
    </citation>
    <scope>NUCLEOTIDE SEQUENCE [LARGE SCALE GENOMIC DNA]</scope>
    <source>
        <strain evidence="15">xg18</strain>
    </source>
</reference>
<evidence type="ECO:0000256" key="7">
    <source>
        <dbReference type="ARBA" id="ARBA00022679"/>
    </source>
</evidence>
<evidence type="ECO:0000256" key="1">
    <source>
        <dbReference type="ARBA" id="ARBA00002274"/>
    </source>
</evidence>
<dbReference type="GO" id="GO:0005886">
    <property type="term" value="C:plasma membrane"/>
    <property type="evidence" value="ECO:0007669"/>
    <property type="project" value="TreeGrafter"/>
</dbReference>
<keyword evidence="11 13" id="KW-0443">Lipid metabolism</keyword>
<keyword evidence="5 13" id="KW-0444">Lipid biosynthesis</keyword>
<evidence type="ECO:0000256" key="5">
    <source>
        <dbReference type="ARBA" id="ARBA00022516"/>
    </source>
</evidence>
<comment type="similarity">
    <text evidence="13">Belongs to the LpxK family.</text>
</comment>
<dbReference type="EC" id="2.7.1.130" evidence="3 13"/>
<dbReference type="HAMAP" id="MF_00409">
    <property type="entry name" value="LpxK"/>
    <property type="match status" value="1"/>
</dbReference>
<evidence type="ECO:0000256" key="3">
    <source>
        <dbReference type="ARBA" id="ARBA00012071"/>
    </source>
</evidence>
<dbReference type="NCBIfam" id="TIGR00682">
    <property type="entry name" value="lpxK"/>
    <property type="match status" value="1"/>
</dbReference>
<dbReference type="GO" id="GO:0009244">
    <property type="term" value="P:lipopolysaccharide core region biosynthetic process"/>
    <property type="evidence" value="ECO:0007669"/>
    <property type="project" value="TreeGrafter"/>
</dbReference>
<keyword evidence="10 13" id="KW-0067">ATP-binding</keyword>
<accession>A0A364NJN7</accession>
<dbReference type="PANTHER" id="PTHR42724:SF1">
    <property type="entry name" value="TETRAACYLDISACCHARIDE 4'-KINASE, MITOCHONDRIAL-RELATED"/>
    <property type="match status" value="1"/>
</dbReference>
<keyword evidence="6 13" id="KW-0441">Lipid A biosynthesis</keyword>
<dbReference type="RefSeq" id="WP_112159909.1">
    <property type="nucleotide sequence ID" value="NZ_QKRX01000011.1"/>
</dbReference>
<dbReference type="AlphaFoldDB" id="A0A364NJN7"/>
<evidence type="ECO:0000256" key="2">
    <source>
        <dbReference type="ARBA" id="ARBA00004870"/>
    </source>
</evidence>